<accession>A0AAN8PUF7</accession>
<evidence type="ECO:0000256" key="1">
    <source>
        <dbReference type="SAM" id="Phobius"/>
    </source>
</evidence>
<dbReference type="Gene3D" id="3.30.710.10">
    <property type="entry name" value="Potassium Channel Kv1.1, Chain A"/>
    <property type="match status" value="1"/>
</dbReference>
<reference evidence="3 4" key="1">
    <citation type="submission" date="2024-01" db="EMBL/GenBank/DDBJ databases">
        <title>The genome of the rayed Mediterranean limpet Patella caerulea (Linnaeus, 1758).</title>
        <authorList>
            <person name="Anh-Thu Weber A."/>
            <person name="Halstead-Nussloch G."/>
        </authorList>
    </citation>
    <scope>NUCLEOTIDE SEQUENCE [LARGE SCALE GENOMIC DNA]</scope>
    <source>
        <strain evidence="3">AATW-2023a</strain>
        <tissue evidence="3">Whole specimen</tissue>
    </source>
</reference>
<dbReference type="InterPro" id="IPR051481">
    <property type="entry name" value="BTB-POZ/Galectin-3-binding"/>
</dbReference>
<dbReference type="Pfam" id="PF00651">
    <property type="entry name" value="BTB"/>
    <property type="match status" value="1"/>
</dbReference>
<evidence type="ECO:0000313" key="3">
    <source>
        <dbReference type="EMBL" id="KAK6179306.1"/>
    </source>
</evidence>
<dbReference type="EMBL" id="JAZGQO010000008">
    <property type="protein sequence ID" value="KAK6179306.1"/>
    <property type="molecule type" value="Genomic_DNA"/>
</dbReference>
<dbReference type="AlphaFoldDB" id="A0AAN8PUF7"/>
<proteinExistence type="predicted"/>
<feature type="transmembrane region" description="Helical" evidence="1">
    <location>
        <begin position="27"/>
        <end position="56"/>
    </location>
</feature>
<dbReference type="SUPFAM" id="SSF54695">
    <property type="entry name" value="POZ domain"/>
    <property type="match status" value="1"/>
</dbReference>
<dbReference type="PANTHER" id="PTHR24410">
    <property type="entry name" value="HL07962P-RELATED"/>
    <property type="match status" value="1"/>
</dbReference>
<dbReference type="SMART" id="SM00225">
    <property type="entry name" value="BTB"/>
    <property type="match status" value="1"/>
</dbReference>
<protein>
    <recommendedName>
        <fullName evidence="2">BTB domain-containing protein</fullName>
    </recommendedName>
</protein>
<name>A0AAN8PUF7_PATCE</name>
<dbReference type="InterPro" id="IPR000210">
    <property type="entry name" value="BTB/POZ_dom"/>
</dbReference>
<keyword evidence="1" id="KW-0472">Membrane</keyword>
<evidence type="ECO:0000259" key="2">
    <source>
        <dbReference type="PROSITE" id="PS50097"/>
    </source>
</evidence>
<keyword evidence="1" id="KW-0812">Transmembrane</keyword>
<evidence type="ECO:0000313" key="4">
    <source>
        <dbReference type="Proteomes" id="UP001347796"/>
    </source>
</evidence>
<feature type="domain" description="BTB" evidence="2">
    <location>
        <begin position="134"/>
        <end position="216"/>
    </location>
</feature>
<keyword evidence="4" id="KW-1185">Reference proteome</keyword>
<dbReference type="InterPro" id="IPR011333">
    <property type="entry name" value="SKP1/BTB/POZ_sf"/>
</dbReference>
<organism evidence="3 4">
    <name type="scientific">Patella caerulea</name>
    <name type="common">Rayed Mediterranean limpet</name>
    <dbReference type="NCBI Taxonomy" id="87958"/>
    <lineage>
        <taxon>Eukaryota</taxon>
        <taxon>Metazoa</taxon>
        <taxon>Spiralia</taxon>
        <taxon>Lophotrochozoa</taxon>
        <taxon>Mollusca</taxon>
        <taxon>Gastropoda</taxon>
        <taxon>Patellogastropoda</taxon>
        <taxon>Patelloidea</taxon>
        <taxon>Patellidae</taxon>
        <taxon>Patella</taxon>
    </lineage>
</organism>
<dbReference type="PANTHER" id="PTHR24410:SF46">
    <property type="entry name" value="SERINE-ENRICHED PROTEIN"/>
    <property type="match status" value="1"/>
</dbReference>
<keyword evidence="1" id="KW-1133">Transmembrane helix</keyword>
<comment type="caution">
    <text evidence="3">The sequence shown here is derived from an EMBL/GenBank/DDBJ whole genome shotgun (WGS) entry which is preliminary data.</text>
</comment>
<dbReference type="PROSITE" id="PS50097">
    <property type="entry name" value="BTB"/>
    <property type="match status" value="1"/>
</dbReference>
<gene>
    <name evidence="3" type="ORF">SNE40_011697</name>
</gene>
<sequence length="281" mass="32877">MDSSRSSLDLMKFDQLDDCYDSDGMPFYLFLLIAVASKLYIYYSVVEGIIELSVFFQSYQNPMMRYLAELIMNYFFLPDNVSHSSSGYESCDSCQSERNTSPAPRDSTNEMMVFKSRESLCDNLDYILSMGELCDVVFLVGEEKIPVYGVKAILATRSRVLYQLILHNQREVKANRKKVKGEKLKGKLVIEMKNYDEEVFRRFIGFIHCGKIRVDIYTVICLFCASVEYNMEDLRKACWDYFLRCFRNQRETLMTSVDQCRDKDYRGMKYILNKVSSIKEV</sequence>
<dbReference type="Proteomes" id="UP001347796">
    <property type="component" value="Unassembled WGS sequence"/>
</dbReference>